<dbReference type="Proteomes" id="UP000076532">
    <property type="component" value="Unassembled WGS sequence"/>
</dbReference>
<sequence>MPSVRIKKADYAQLEAGDSPVQPSTFPRALANAFSNGSDSPTQTTRTRRATVSSAEQPTVPGANIQLVRRPRAGSRVADHVLNKPLSSNRLQNQRSNSPLIGGSPRRSTSRRSVSSRRSNVLGMAVMEGPQADVSVESAIKRQSSGHLCV</sequence>
<protein>
    <submittedName>
        <fullName evidence="2">Uncharacterized protein</fullName>
    </submittedName>
</protein>
<feature type="region of interest" description="Disordered" evidence="1">
    <location>
        <begin position="15"/>
        <end position="122"/>
    </location>
</feature>
<reference evidence="2 3" key="1">
    <citation type="journal article" date="2016" name="Mol. Biol. Evol.">
        <title>Comparative Genomics of Early-Diverging Mushroom-Forming Fungi Provides Insights into the Origins of Lignocellulose Decay Capabilities.</title>
        <authorList>
            <person name="Nagy L.G."/>
            <person name="Riley R."/>
            <person name="Tritt A."/>
            <person name="Adam C."/>
            <person name="Daum C."/>
            <person name="Floudas D."/>
            <person name="Sun H."/>
            <person name="Yadav J.S."/>
            <person name="Pangilinan J."/>
            <person name="Larsson K.H."/>
            <person name="Matsuura K."/>
            <person name="Barry K."/>
            <person name="Labutti K."/>
            <person name="Kuo R."/>
            <person name="Ohm R.A."/>
            <person name="Bhattacharya S.S."/>
            <person name="Shirouzu T."/>
            <person name="Yoshinaga Y."/>
            <person name="Martin F.M."/>
            <person name="Grigoriev I.V."/>
            <person name="Hibbett D.S."/>
        </authorList>
    </citation>
    <scope>NUCLEOTIDE SEQUENCE [LARGE SCALE GENOMIC DNA]</scope>
    <source>
        <strain evidence="2 3">CBS 109695</strain>
    </source>
</reference>
<gene>
    <name evidence="2" type="ORF">FIBSPDRAFT_534496</name>
</gene>
<name>A0A167THL0_9AGAM</name>
<evidence type="ECO:0000313" key="2">
    <source>
        <dbReference type="EMBL" id="KZP02948.1"/>
    </source>
</evidence>
<accession>A0A167THL0</accession>
<keyword evidence="3" id="KW-1185">Reference proteome</keyword>
<dbReference type="AlphaFoldDB" id="A0A167THL0"/>
<evidence type="ECO:0000256" key="1">
    <source>
        <dbReference type="SAM" id="MobiDB-lite"/>
    </source>
</evidence>
<feature type="compositionally biased region" description="Low complexity" evidence="1">
    <location>
        <begin position="86"/>
        <end position="119"/>
    </location>
</feature>
<dbReference type="EMBL" id="KV418222">
    <property type="protein sequence ID" value="KZP02948.1"/>
    <property type="molecule type" value="Genomic_DNA"/>
</dbReference>
<evidence type="ECO:0000313" key="3">
    <source>
        <dbReference type="Proteomes" id="UP000076532"/>
    </source>
</evidence>
<proteinExistence type="predicted"/>
<organism evidence="2 3">
    <name type="scientific">Athelia psychrophila</name>
    <dbReference type="NCBI Taxonomy" id="1759441"/>
    <lineage>
        <taxon>Eukaryota</taxon>
        <taxon>Fungi</taxon>
        <taxon>Dikarya</taxon>
        <taxon>Basidiomycota</taxon>
        <taxon>Agaricomycotina</taxon>
        <taxon>Agaricomycetes</taxon>
        <taxon>Agaricomycetidae</taxon>
        <taxon>Atheliales</taxon>
        <taxon>Atheliaceae</taxon>
        <taxon>Athelia</taxon>
    </lineage>
</organism>